<sequence>MMPLSRTTSCASRPSSMAESLVCSLPLSSNPSIRSSAEKAGSEEHGDKETKAV</sequence>
<comment type="caution">
    <text evidence="2">The sequence shown here is derived from an EMBL/GenBank/DDBJ whole genome shotgun (WGS) entry which is preliminary data.</text>
</comment>
<protein>
    <submittedName>
        <fullName evidence="2">Uncharacterized protein</fullName>
    </submittedName>
</protein>
<name>A0A2P6SEE1_ROSCH</name>
<feature type="compositionally biased region" description="Polar residues" evidence="1">
    <location>
        <begin position="26"/>
        <end position="35"/>
    </location>
</feature>
<evidence type="ECO:0000313" key="3">
    <source>
        <dbReference type="Proteomes" id="UP000238479"/>
    </source>
</evidence>
<proteinExistence type="predicted"/>
<keyword evidence="3" id="KW-1185">Reference proteome</keyword>
<accession>A0A2P6SEE1</accession>
<dbReference type="Gramene" id="PRQ57033">
    <property type="protein sequence ID" value="PRQ57033"/>
    <property type="gene ID" value="RchiOBHm_Chr1g0343831"/>
</dbReference>
<dbReference type="Proteomes" id="UP000238479">
    <property type="component" value="Chromosome 1"/>
</dbReference>
<dbReference type="AlphaFoldDB" id="A0A2P6SEE1"/>
<evidence type="ECO:0000256" key="1">
    <source>
        <dbReference type="SAM" id="MobiDB-lite"/>
    </source>
</evidence>
<reference evidence="2 3" key="1">
    <citation type="journal article" date="2018" name="Nat. Genet.">
        <title>The Rosa genome provides new insights in the design of modern roses.</title>
        <authorList>
            <person name="Bendahmane M."/>
        </authorList>
    </citation>
    <scope>NUCLEOTIDE SEQUENCE [LARGE SCALE GENOMIC DNA]</scope>
    <source>
        <strain evidence="3">cv. Old Blush</strain>
    </source>
</reference>
<feature type="region of interest" description="Disordered" evidence="1">
    <location>
        <begin position="1"/>
        <end position="53"/>
    </location>
</feature>
<dbReference type="EMBL" id="PDCK01000039">
    <property type="protein sequence ID" value="PRQ57033.1"/>
    <property type="molecule type" value="Genomic_DNA"/>
</dbReference>
<evidence type="ECO:0000313" key="2">
    <source>
        <dbReference type="EMBL" id="PRQ57033.1"/>
    </source>
</evidence>
<feature type="compositionally biased region" description="Polar residues" evidence="1">
    <location>
        <begin position="1"/>
        <end position="18"/>
    </location>
</feature>
<organism evidence="2 3">
    <name type="scientific">Rosa chinensis</name>
    <name type="common">China rose</name>
    <dbReference type="NCBI Taxonomy" id="74649"/>
    <lineage>
        <taxon>Eukaryota</taxon>
        <taxon>Viridiplantae</taxon>
        <taxon>Streptophyta</taxon>
        <taxon>Embryophyta</taxon>
        <taxon>Tracheophyta</taxon>
        <taxon>Spermatophyta</taxon>
        <taxon>Magnoliopsida</taxon>
        <taxon>eudicotyledons</taxon>
        <taxon>Gunneridae</taxon>
        <taxon>Pentapetalae</taxon>
        <taxon>rosids</taxon>
        <taxon>fabids</taxon>
        <taxon>Rosales</taxon>
        <taxon>Rosaceae</taxon>
        <taxon>Rosoideae</taxon>
        <taxon>Rosoideae incertae sedis</taxon>
        <taxon>Rosa</taxon>
    </lineage>
</organism>
<gene>
    <name evidence="2" type="ORF">RchiOBHm_Chr1g0343831</name>
</gene>
<feature type="compositionally biased region" description="Basic and acidic residues" evidence="1">
    <location>
        <begin position="36"/>
        <end position="53"/>
    </location>
</feature>